<dbReference type="PANTHER" id="PTHR16196">
    <property type="entry name" value="CELL CYCLE CONTROL PROTEIN CWF25"/>
    <property type="match status" value="1"/>
</dbReference>
<dbReference type="InterPro" id="IPR022209">
    <property type="entry name" value="CWC25"/>
</dbReference>
<feature type="domain" description="CBF1-interacting co-repressor CIR N-terminal" evidence="9">
    <location>
        <begin position="13"/>
        <end position="49"/>
    </location>
</feature>
<feature type="compositionally biased region" description="Basic and acidic residues" evidence="8">
    <location>
        <begin position="292"/>
        <end position="326"/>
    </location>
</feature>
<dbReference type="EMBL" id="HACM01009898">
    <property type="protein sequence ID" value="CRZ10340.1"/>
    <property type="molecule type" value="Transcribed_RNA"/>
</dbReference>
<keyword evidence="5" id="KW-0175">Coiled coil</keyword>
<sequence length="465" mass="54306">MGKGGLSFLNKKSWHTATIANTEKVWLAEQKDVAEKAKLAQLQKEIAEERQVEELRALQRQHGIGKKPVERLDWMYRSAEIEAELHQKEKEDFLLGKEVSSATVMKEAPVPAVNISQPTAASGTEKWVQKYERRDLDAESRIREDPMLLILQQEQQQRLSIIKNPIQMKRIREEVNQKKLLKKLKKMEKADKKERKSKESEKNEDQVAPIDGFSSKYGLIQPRLDERSRDNGRRQSPRGQYSDRRRNSNSDDHRYESHRSNQYQPHRSYDQESSRRRRSRSPSHHRRSRSPRRNEFNRPRDHYERSSDGREGKSRNESEHVLDSRRRVPSSRENLSNHGATEVEDKPLSNGQNQDRRRHQRVRDVASSSGSRLTAEERAARLKAMLVDAQSQNDIRSIQLEADIAKQKEEEEALRLRNFDSSASASFIQDVKKKAFMESSDTVEDRIKQRAHYRQKGSTDLHSFT</sequence>
<feature type="compositionally biased region" description="Basic and acidic residues" evidence="8">
    <location>
        <begin position="223"/>
        <end position="233"/>
    </location>
</feature>
<reference evidence="10" key="1">
    <citation type="submission" date="2015-04" db="EMBL/GenBank/DDBJ databases">
        <title>The genome sequence of the plant pathogenic Rhizarian Plasmodiophora brassicae reveals insights in its biotrophic life cycle and the origin of chitin synthesis.</title>
        <authorList>
            <person name="Schwelm A."/>
            <person name="Fogelqvist J."/>
            <person name="Knaust A."/>
            <person name="Julke S."/>
            <person name="Lilja T."/>
            <person name="Dhandapani V."/>
            <person name="Bonilla-Rosso G."/>
            <person name="Karlsson M."/>
            <person name="Shevchenko A."/>
            <person name="Choi S.R."/>
            <person name="Kim H.G."/>
            <person name="Park J.Y."/>
            <person name="Lim Y.P."/>
            <person name="Ludwig-Muller J."/>
            <person name="Dixelius C."/>
        </authorList>
    </citation>
    <scope>NUCLEOTIDE SEQUENCE</scope>
    <source>
        <tissue evidence="10">Potato root galls</tissue>
    </source>
</reference>
<feature type="region of interest" description="Disordered" evidence="8">
    <location>
        <begin position="182"/>
        <end position="374"/>
    </location>
</feature>
<keyword evidence="6" id="KW-0508">mRNA splicing</keyword>
<dbReference type="GO" id="GO:0005684">
    <property type="term" value="C:U2-type spliceosomal complex"/>
    <property type="evidence" value="ECO:0007669"/>
    <property type="project" value="TreeGrafter"/>
</dbReference>
<dbReference type="SMART" id="SM01083">
    <property type="entry name" value="Cir_N"/>
    <property type="match status" value="1"/>
</dbReference>
<evidence type="ECO:0000256" key="3">
    <source>
        <dbReference type="ARBA" id="ARBA00022664"/>
    </source>
</evidence>
<dbReference type="AlphaFoldDB" id="A0A0H5R883"/>
<organism evidence="10">
    <name type="scientific">Spongospora subterranea</name>
    <dbReference type="NCBI Taxonomy" id="70186"/>
    <lineage>
        <taxon>Eukaryota</taxon>
        <taxon>Sar</taxon>
        <taxon>Rhizaria</taxon>
        <taxon>Endomyxa</taxon>
        <taxon>Phytomyxea</taxon>
        <taxon>Plasmodiophorida</taxon>
        <taxon>Plasmodiophoridae</taxon>
        <taxon>Spongospora</taxon>
    </lineage>
</organism>
<feature type="compositionally biased region" description="Basic and acidic residues" evidence="8">
    <location>
        <begin position="187"/>
        <end position="205"/>
    </location>
</feature>
<dbReference type="GO" id="GO:0000398">
    <property type="term" value="P:mRNA splicing, via spliceosome"/>
    <property type="evidence" value="ECO:0007669"/>
    <property type="project" value="TreeGrafter"/>
</dbReference>
<proteinExistence type="inferred from homology"/>
<keyword evidence="4" id="KW-0747">Spliceosome</keyword>
<dbReference type="InterPro" id="IPR051376">
    <property type="entry name" value="CWC25_splicing_factor"/>
</dbReference>
<dbReference type="Pfam" id="PF10197">
    <property type="entry name" value="Cir_N"/>
    <property type="match status" value="1"/>
</dbReference>
<evidence type="ECO:0000256" key="8">
    <source>
        <dbReference type="SAM" id="MobiDB-lite"/>
    </source>
</evidence>
<feature type="compositionally biased region" description="Basic and acidic residues" evidence="8">
    <location>
        <begin position="241"/>
        <end position="259"/>
    </location>
</feature>
<evidence type="ECO:0000256" key="4">
    <source>
        <dbReference type="ARBA" id="ARBA00022728"/>
    </source>
</evidence>
<evidence type="ECO:0000256" key="5">
    <source>
        <dbReference type="ARBA" id="ARBA00023054"/>
    </source>
</evidence>
<name>A0A0H5R883_9EUKA</name>
<evidence type="ECO:0000256" key="2">
    <source>
        <dbReference type="ARBA" id="ARBA00006695"/>
    </source>
</evidence>
<dbReference type="InterPro" id="IPR019339">
    <property type="entry name" value="CIR_N_dom"/>
</dbReference>
<evidence type="ECO:0000256" key="7">
    <source>
        <dbReference type="ARBA" id="ARBA00023242"/>
    </source>
</evidence>
<evidence type="ECO:0000256" key="6">
    <source>
        <dbReference type="ARBA" id="ARBA00023187"/>
    </source>
</evidence>
<evidence type="ECO:0000313" key="10">
    <source>
        <dbReference type="EMBL" id="CRZ10340.1"/>
    </source>
</evidence>
<keyword evidence="7" id="KW-0539">Nucleus</keyword>
<comment type="similarity">
    <text evidence="2">Belongs to the CWC25 family.</text>
</comment>
<dbReference type="Pfam" id="PF12542">
    <property type="entry name" value="CWC25"/>
    <property type="match status" value="1"/>
</dbReference>
<accession>A0A0H5R883</accession>
<keyword evidence="3" id="KW-0507">mRNA processing</keyword>
<evidence type="ECO:0000259" key="9">
    <source>
        <dbReference type="SMART" id="SM01083"/>
    </source>
</evidence>
<evidence type="ECO:0000256" key="1">
    <source>
        <dbReference type="ARBA" id="ARBA00004123"/>
    </source>
</evidence>
<feature type="compositionally biased region" description="Basic residues" evidence="8">
    <location>
        <begin position="275"/>
        <end position="291"/>
    </location>
</feature>
<dbReference type="PANTHER" id="PTHR16196:SF0">
    <property type="entry name" value="PRE-MRNA-SPLICING FACTOR CWC25 HOMOLOG"/>
    <property type="match status" value="1"/>
</dbReference>
<comment type="subcellular location">
    <subcellularLocation>
        <location evidence="1">Nucleus</location>
    </subcellularLocation>
</comment>
<protein>
    <recommendedName>
        <fullName evidence="9">CBF1-interacting co-repressor CIR N-terminal domain-containing protein</fullName>
    </recommendedName>
</protein>